<evidence type="ECO:0000313" key="3">
    <source>
        <dbReference type="Proteomes" id="UP000075799"/>
    </source>
</evidence>
<proteinExistence type="predicted"/>
<accession>A0A162GS23</accession>
<dbReference type="EMBL" id="LUKD01000001">
    <property type="protein sequence ID" value="KYG68819.1"/>
    <property type="molecule type" value="Genomic_DNA"/>
</dbReference>
<evidence type="ECO:0000313" key="2">
    <source>
        <dbReference type="EMBL" id="KYG68819.1"/>
    </source>
</evidence>
<protein>
    <submittedName>
        <fullName evidence="2">Uncharacterized protein</fullName>
    </submittedName>
</protein>
<dbReference type="AlphaFoldDB" id="A0A162GS23"/>
<dbReference type="InterPro" id="IPR011990">
    <property type="entry name" value="TPR-like_helical_dom_sf"/>
</dbReference>
<name>A0A162GS23_BDEBC</name>
<dbReference type="PROSITE" id="PS51257">
    <property type="entry name" value="PROKAR_LIPOPROTEIN"/>
    <property type="match status" value="1"/>
</dbReference>
<dbReference type="Proteomes" id="UP000075799">
    <property type="component" value="Unassembled WGS sequence"/>
</dbReference>
<organism evidence="2 3">
    <name type="scientific">Bdellovibrio bacteriovorus</name>
    <dbReference type="NCBI Taxonomy" id="959"/>
    <lineage>
        <taxon>Bacteria</taxon>
        <taxon>Pseudomonadati</taxon>
        <taxon>Bdellovibrionota</taxon>
        <taxon>Bdellovibrionia</taxon>
        <taxon>Bdellovibrionales</taxon>
        <taxon>Pseudobdellovibrionaceae</taxon>
        <taxon>Bdellovibrio</taxon>
    </lineage>
</organism>
<dbReference type="Gene3D" id="1.25.40.10">
    <property type="entry name" value="Tetratricopeptide repeat domain"/>
    <property type="match status" value="1"/>
</dbReference>
<reference evidence="2 3" key="1">
    <citation type="submission" date="2016-03" db="EMBL/GenBank/DDBJ databases">
        <authorList>
            <person name="Ploux O."/>
        </authorList>
    </citation>
    <scope>NUCLEOTIDE SEQUENCE [LARGE SCALE GENOMIC DNA]</scope>
    <source>
        <strain evidence="2 3">EC13</strain>
    </source>
</reference>
<gene>
    <name evidence="2" type="ORF">AZI87_06210</name>
</gene>
<dbReference type="OrthoDB" id="5288896at2"/>
<sequence length="374" mass="42595">MKKYLILLPFMLAGCATILGKRSATEDEQAVILAKRAAEEAELKNAERVLEKGRFKEAQILFKDFYGRHQQSSFYQAARLGEAEALDGMEEYQQAASLYRDVYLRTIQSQPQIAALALYKMSFTYEALGDDEKTIAALLDARKLSEHLPLEVAEAEIPARLAAIYGRQGREQETVDYLGQADKGIAKVLQEQRPQLQPGWLAKTYFQMGLVSTNQISEENFSEFAQGQRWIQVYLFKAMKQNDETWSLRAQEELQNVYRDLFTLVESSKNRDVQSRLGGDLLDLMDQAELYKPILGQKETTYEKNFFGYLAEVRKKLDNVLYGSGETMSLTEESQRLNSIKRAGRVKPDSLLPEEQKSPIPLPPKVVPEEDPNL</sequence>
<dbReference type="RefSeq" id="WP_063205513.1">
    <property type="nucleotide sequence ID" value="NZ_LUKD01000001.1"/>
</dbReference>
<feature type="region of interest" description="Disordered" evidence="1">
    <location>
        <begin position="336"/>
        <end position="374"/>
    </location>
</feature>
<comment type="caution">
    <text evidence="2">The sequence shown here is derived from an EMBL/GenBank/DDBJ whole genome shotgun (WGS) entry which is preliminary data.</text>
</comment>
<evidence type="ECO:0000256" key="1">
    <source>
        <dbReference type="SAM" id="MobiDB-lite"/>
    </source>
</evidence>
<dbReference type="SUPFAM" id="SSF48452">
    <property type="entry name" value="TPR-like"/>
    <property type="match status" value="1"/>
</dbReference>